<dbReference type="InParanoid" id="A0A674IDT5"/>
<keyword evidence="4" id="KW-1185">Reference proteome</keyword>
<dbReference type="Proteomes" id="UP000472274">
    <property type="component" value="Unplaced"/>
</dbReference>
<dbReference type="GO" id="GO:0030424">
    <property type="term" value="C:axon"/>
    <property type="evidence" value="ECO:0007669"/>
    <property type="project" value="TreeGrafter"/>
</dbReference>
<protein>
    <recommendedName>
        <fullName evidence="5">SS nuclear autoantigen 1</fullName>
    </recommendedName>
</protein>
<dbReference type="GO" id="GO:0005813">
    <property type="term" value="C:centrosome"/>
    <property type="evidence" value="ECO:0007669"/>
    <property type="project" value="TreeGrafter"/>
</dbReference>
<organism evidence="3 4">
    <name type="scientific">Terrapene triunguis</name>
    <name type="common">Three-toed box turtle</name>
    <dbReference type="NCBI Taxonomy" id="2587831"/>
    <lineage>
        <taxon>Eukaryota</taxon>
        <taxon>Metazoa</taxon>
        <taxon>Chordata</taxon>
        <taxon>Craniata</taxon>
        <taxon>Vertebrata</taxon>
        <taxon>Euteleostomi</taxon>
        <taxon>Archelosauria</taxon>
        <taxon>Testudinata</taxon>
        <taxon>Testudines</taxon>
        <taxon>Cryptodira</taxon>
        <taxon>Durocryptodira</taxon>
        <taxon>Testudinoidea</taxon>
        <taxon>Emydidae</taxon>
        <taxon>Terrapene</taxon>
    </lineage>
</organism>
<reference evidence="3" key="1">
    <citation type="submission" date="2025-08" db="UniProtKB">
        <authorList>
            <consortium name="Ensembl"/>
        </authorList>
    </citation>
    <scope>IDENTIFICATION</scope>
</reference>
<name>A0A674IDT5_9SAUR</name>
<proteinExistence type="predicted"/>
<reference evidence="3" key="2">
    <citation type="submission" date="2025-09" db="UniProtKB">
        <authorList>
            <consortium name="Ensembl"/>
        </authorList>
    </citation>
    <scope>IDENTIFICATION</scope>
</reference>
<feature type="compositionally biased region" description="Gly residues" evidence="2">
    <location>
        <begin position="90"/>
        <end position="125"/>
    </location>
</feature>
<evidence type="ECO:0000313" key="3">
    <source>
        <dbReference type="Ensembl" id="ENSTMTP00000007586.1"/>
    </source>
</evidence>
<sequence length="262" mass="26431">MDMPGGAGGHRRPGEDGGGPAGGAGSLAGGRRGPVGRGPGWGDATPALPLSLTSPRAAGGTRPVLSACQAAESSGPGPAASIRPRAPGGSEAGRGLGRSGAGAGGGAEAGEPRGGAGAGAGGGAGARQAVGAGRRPGSRGRSRGAMTQQGAALQSYNNELVKCIEELCAKREELSQQIQQEEEEKNKLQNDIRLLTEKLARVNESLARKMATRNEFEKTIAETEAAYTKILESSQTLLNVLKKEAGNLSRATELKSSITKES</sequence>
<accession>A0A674IDT5</accession>
<evidence type="ECO:0000256" key="1">
    <source>
        <dbReference type="SAM" id="Coils"/>
    </source>
</evidence>
<dbReference type="PANTHER" id="PTHR28661">
    <property type="entry name" value="SJOEGREN SYNDROME NUCLEAR AUTOANTIGEN 1"/>
    <property type="match status" value="1"/>
</dbReference>
<feature type="compositionally biased region" description="Low complexity" evidence="2">
    <location>
        <begin position="70"/>
        <end position="89"/>
    </location>
</feature>
<evidence type="ECO:0000256" key="2">
    <source>
        <dbReference type="SAM" id="MobiDB-lite"/>
    </source>
</evidence>
<dbReference type="InterPro" id="IPR033362">
    <property type="entry name" value="SSNA1_fam"/>
</dbReference>
<dbReference type="GeneTree" id="ENSGT00390000012318"/>
<feature type="compositionally biased region" description="Low complexity" evidence="2">
    <location>
        <begin position="126"/>
        <end position="135"/>
    </location>
</feature>
<dbReference type="AlphaFoldDB" id="A0A674IDT5"/>
<feature type="coiled-coil region" evidence="1">
    <location>
        <begin position="157"/>
        <end position="205"/>
    </location>
</feature>
<dbReference type="GO" id="GO:0036064">
    <property type="term" value="C:ciliary basal body"/>
    <property type="evidence" value="ECO:0007669"/>
    <property type="project" value="TreeGrafter"/>
</dbReference>
<evidence type="ECO:0008006" key="5">
    <source>
        <dbReference type="Google" id="ProtNLM"/>
    </source>
</evidence>
<feature type="compositionally biased region" description="Gly residues" evidence="2">
    <location>
        <begin position="16"/>
        <end position="41"/>
    </location>
</feature>
<dbReference type="PANTHER" id="PTHR28661:SF1">
    <property type="entry name" value="MICROTUBULE NUCLEATION FACTOR SSNA1"/>
    <property type="match status" value="1"/>
</dbReference>
<dbReference type="GO" id="GO:0048675">
    <property type="term" value="P:axon extension"/>
    <property type="evidence" value="ECO:0007669"/>
    <property type="project" value="TreeGrafter"/>
</dbReference>
<gene>
    <name evidence="3" type="primary">SSNA1</name>
</gene>
<dbReference type="Ensembl" id="ENSTMTT00000007839.1">
    <property type="protein sequence ID" value="ENSTMTP00000007586.1"/>
    <property type="gene ID" value="ENSTMTG00000005515.1"/>
</dbReference>
<keyword evidence="1" id="KW-0175">Coiled coil</keyword>
<evidence type="ECO:0000313" key="4">
    <source>
        <dbReference type="Proteomes" id="UP000472274"/>
    </source>
</evidence>
<feature type="region of interest" description="Disordered" evidence="2">
    <location>
        <begin position="1"/>
        <end position="150"/>
    </location>
</feature>